<reference evidence="1" key="1">
    <citation type="submission" date="2020-10" db="EMBL/GenBank/DDBJ databases">
        <authorList>
            <person name="Gilroy R."/>
        </authorList>
    </citation>
    <scope>NUCLEOTIDE SEQUENCE</scope>
    <source>
        <strain evidence="1">517</strain>
    </source>
</reference>
<proteinExistence type="predicted"/>
<dbReference type="EMBL" id="JADINF010000041">
    <property type="protein sequence ID" value="MBO8423707.1"/>
    <property type="molecule type" value="Genomic_DNA"/>
</dbReference>
<evidence type="ECO:0000313" key="2">
    <source>
        <dbReference type="Proteomes" id="UP000727857"/>
    </source>
</evidence>
<accession>A0A940DGJ2</accession>
<dbReference type="Proteomes" id="UP000727857">
    <property type="component" value="Unassembled WGS sequence"/>
</dbReference>
<protein>
    <submittedName>
        <fullName evidence="1">Uncharacterized protein</fullName>
    </submittedName>
</protein>
<evidence type="ECO:0000313" key="1">
    <source>
        <dbReference type="EMBL" id="MBO8423707.1"/>
    </source>
</evidence>
<sequence>MANNRNAKDALYITPVGTVTYDEYVRIPYEKGRHADETALVKPNGKGEAIGVGAYNTEDPFFFRVSIVGRPGCTVFPTDGAKKYYTQCLRASLKCYPIEIESYSVVHNGAFFVIASYDQTPVSYRRYFDLVNSTYAKYFNETFGFSGFAFRSKLYVKRLKEAGDVAAQIVSVDKQPTARHMHNARNYIFCSSGEPEATALTSRSAFLRAFGKQGASMLNEAYRSAHVDRGSIIDLLNVGLLNREKLDDVIENTLVDYGCYTKKAVPNNLMHRIIALISENSGAPFDKICSKLAIPKAQRGELLAKVMGELTIGLKHSFDASYELLNACVPDKRALAVDVVIEISDRLGYSVDKIFAMLGFAYCAVIDGQCVYYNDELLVQIVLKMADTRGMLIEGVIAKLGIIDTFEDPARRAYVAKLCRSRVGSAL</sequence>
<reference evidence="1" key="2">
    <citation type="journal article" date="2021" name="PeerJ">
        <title>Extensive microbial diversity within the chicken gut microbiome revealed by metagenomics and culture.</title>
        <authorList>
            <person name="Gilroy R."/>
            <person name="Ravi A."/>
            <person name="Getino M."/>
            <person name="Pursley I."/>
            <person name="Horton D.L."/>
            <person name="Alikhan N.F."/>
            <person name="Baker D."/>
            <person name="Gharbi K."/>
            <person name="Hall N."/>
            <person name="Watson M."/>
            <person name="Adriaenssens E.M."/>
            <person name="Foster-Nyarko E."/>
            <person name="Jarju S."/>
            <person name="Secka A."/>
            <person name="Antonio M."/>
            <person name="Oren A."/>
            <person name="Chaudhuri R.R."/>
            <person name="La Ragione R."/>
            <person name="Hildebrand F."/>
            <person name="Pallen M.J."/>
        </authorList>
    </citation>
    <scope>NUCLEOTIDE SEQUENCE</scope>
    <source>
        <strain evidence="1">517</strain>
    </source>
</reference>
<organism evidence="1 2">
    <name type="scientific">Candidatus Stercoripulliclostridium pullicola</name>
    <dbReference type="NCBI Taxonomy" id="2840953"/>
    <lineage>
        <taxon>Bacteria</taxon>
        <taxon>Bacillati</taxon>
        <taxon>Bacillota</taxon>
        <taxon>Clostridia</taxon>
        <taxon>Eubacteriales</taxon>
        <taxon>Candidatus Stercoripulliclostridium</taxon>
    </lineage>
</organism>
<name>A0A940DGJ2_9FIRM</name>
<dbReference type="AlphaFoldDB" id="A0A940DGJ2"/>
<comment type="caution">
    <text evidence="1">The sequence shown here is derived from an EMBL/GenBank/DDBJ whole genome shotgun (WGS) entry which is preliminary data.</text>
</comment>
<gene>
    <name evidence="1" type="ORF">IAB16_01600</name>
</gene>